<proteinExistence type="predicted"/>
<evidence type="ECO:0000256" key="1">
    <source>
        <dbReference type="SAM" id="MobiDB-lite"/>
    </source>
</evidence>
<feature type="compositionally biased region" description="Basic residues" evidence="1">
    <location>
        <begin position="87"/>
        <end position="96"/>
    </location>
</feature>
<accession>A0A9W7SRH7</accession>
<feature type="region of interest" description="Disordered" evidence="1">
    <location>
        <begin position="78"/>
        <end position="131"/>
    </location>
</feature>
<reference evidence="2 3" key="2">
    <citation type="journal article" date="2021" name="Curr. Genet.">
        <title>Genetic response to nitrogen starvation in the aggressive Eucalyptus foliar pathogen Teratosphaeria destructans.</title>
        <authorList>
            <person name="Havenga M."/>
            <person name="Wingfield B.D."/>
            <person name="Wingfield M.J."/>
            <person name="Dreyer L.L."/>
            <person name="Roets F."/>
            <person name="Aylward J."/>
        </authorList>
    </citation>
    <scope>NUCLEOTIDE SEQUENCE [LARGE SCALE GENOMIC DNA]</scope>
    <source>
        <strain evidence="2">CMW44962</strain>
    </source>
</reference>
<evidence type="ECO:0000313" key="3">
    <source>
        <dbReference type="Proteomes" id="UP001138500"/>
    </source>
</evidence>
<reference evidence="2 3" key="1">
    <citation type="journal article" date="2018" name="IMA Fungus">
        <title>IMA Genome-F 10: Nine draft genome sequences of Claviceps purpurea s.lat., including C. arundinis, C. humidiphila, and C. cf. spartinae, pseudomolecules for the pitch canker pathogen Fusarium circinatum, draft genome of Davidsoniella eucalypti, Grosmannia galeiformis, Quambalaria eucalypti, and Teratosphaeria destructans.</title>
        <authorList>
            <person name="Wingfield B.D."/>
            <person name="Liu M."/>
            <person name="Nguyen H.D."/>
            <person name="Lane F.A."/>
            <person name="Morgan S.W."/>
            <person name="De Vos L."/>
            <person name="Wilken P.M."/>
            <person name="Duong T.A."/>
            <person name="Aylward J."/>
            <person name="Coetzee M.P."/>
            <person name="Dadej K."/>
            <person name="De Beer Z.W."/>
            <person name="Findlay W."/>
            <person name="Havenga M."/>
            <person name="Kolarik M."/>
            <person name="Menzies J.G."/>
            <person name="Naidoo K."/>
            <person name="Pochopski O."/>
            <person name="Shoukouhi P."/>
            <person name="Santana Q.C."/>
            <person name="Seifert K.A."/>
            <person name="Soal N."/>
            <person name="Steenkamp E.T."/>
            <person name="Tatham C.T."/>
            <person name="van der Nest M.A."/>
            <person name="Wingfield M.J."/>
        </authorList>
    </citation>
    <scope>NUCLEOTIDE SEQUENCE [LARGE SCALE GENOMIC DNA]</scope>
    <source>
        <strain evidence="2">CMW44962</strain>
    </source>
</reference>
<dbReference type="Proteomes" id="UP001138500">
    <property type="component" value="Unassembled WGS sequence"/>
</dbReference>
<dbReference type="AlphaFoldDB" id="A0A9W7SRH7"/>
<sequence>MQANEGNWLAAFRKRHRTLFSKAHELVDLSPDDIAVYVAVKKKGRNGLFYWNSDPEGDGWPPRREDLEGYKYMSADVMQTERERSARGPRRVHRRQFGTPPDPEGSMDLAEDPRSDDEQESGCERGRLDVSDQKKMPFAKADNAMALLSRARLAVLETQCFAITQRLDGILAQTFHSASLQTPLWTAESWMTFQEEAPKMQDYGSVLLEHWLEDLPDVEEHWYDEFLKDEVSGVTREAGQDILVKTKA</sequence>
<dbReference type="EMBL" id="RIBY02001901">
    <property type="protein sequence ID" value="KAH9827217.1"/>
    <property type="molecule type" value="Genomic_DNA"/>
</dbReference>
<name>A0A9W7SRH7_9PEZI</name>
<organism evidence="2 3">
    <name type="scientific">Teratosphaeria destructans</name>
    <dbReference type="NCBI Taxonomy" id="418781"/>
    <lineage>
        <taxon>Eukaryota</taxon>
        <taxon>Fungi</taxon>
        <taxon>Dikarya</taxon>
        <taxon>Ascomycota</taxon>
        <taxon>Pezizomycotina</taxon>
        <taxon>Dothideomycetes</taxon>
        <taxon>Dothideomycetidae</taxon>
        <taxon>Mycosphaerellales</taxon>
        <taxon>Teratosphaeriaceae</taxon>
        <taxon>Teratosphaeria</taxon>
    </lineage>
</organism>
<protein>
    <submittedName>
        <fullName evidence="2">Uncharacterized protein</fullName>
    </submittedName>
</protein>
<feature type="compositionally biased region" description="Basic and acidic residues" evidence="1">
    <location>
        <begin position="122"/>
        <end position="131"/>
    </location>
</feature>
<gene>
    <name evidence="2" type="ORF">Tdes44962_MAKER03027</name>
</gene>
<keyword evidence="3" id="KW-1185">Reference proteome</keyword>
<comment type="caution">
    <text evidence="2">The sequence shown here is derived from an EMBL/GenBank/DDBJ whole genome shotgun (WGS) entry which is preliminary data.</text>
</comment>
<evidence type="ECO:0000313" key="2">
    <source>
        <dbReference type="EMBL" id="KAH9827217.1"/>
    </source>
</evidence>